<comment type="caution">
    <text evidence="3">The sequence shown here is derived from an EMBL/GenBank/DDBJ whole genome shotgun (WGS) entry which is preliminary data.</text>
</comment>
<dbReference type="NCBIfam" id="TIGR04183">
    <property type="entry name" value="Por_Secre_tail"/>
    <property type="match status" value="1"/>
</dbReference>
<sequence>MSQSANAQLHLLGIGIQGSDVNNSGLVGATANNVSSYFWTAESGLTQINTLGVNYLAGRTLVSENNDKVIVYATNPETETNTVAEYTISTGELVYLPDFSGNMDASSASPWGISNDGNHIVGLGYFPNADAHAIKWDGARNVTDMGTTTEDRASRANAVNDDGTVIVGWQDADSGARQAARWVNGEQTILTDNNGNVLGEAGAVSADGNTVIGLMGLYPYIWTPTSYTEITHPQSGTFFRGGATSLTADGNTVIGYFRGWPGAPHFGEGFIWDAENGRRNLNEYAESLGIDTQGYILALPLAISPDGTKITGTAKALDGGQMGFYLDLSAYLNTSNIAESKNKVSIYPNPVIDVLNISGLKTEAKVEITNILGQKVKTEEVKNNKINVQNLTKGTYVISVTENGTTTNHKFIKK</sequence>
<evidence type="ECO:0000313" key="4">
    <source>
        <dbReference type="Proteomes" id="UP000275348"/>
    </source>
</evidence>
<accession>A0A3L9M3C4</accession>
<dbReference type="Pfam" id="PF18962">
    <property type="entry name" value="Por_Secre_tail"/>
    <property type="match status" value="1"/>
</dbReference>
<evidence type="ECO:0000256" key="1">
    <source>
        <dbReference type="ARBA" id="ARBA00022729"/>
    </source>
</evidence>
<dbReference type="AlphaFoldDB" id="A0A3L9M3C4"/>
<reference evidence="3 4" key="1">
    <citation type="submission" date="2018-10" db="EMBL/GenBank/DDBJ databases">
        <authorList>
            <person name="Chen X."/>
        </authorList>
    </citation>
    <scope>NUCLEOTIDE SEQUENCE [LARGE SCALE GENOMIC DNA]</scope>
    <source>
        <strain evidence="3 4">YIM 102668</strain>
    </source>
</reference>
<evidence type="ECO:0000313" key="3">
    <source>
        <dbReference type="EMBL" id="RLZ07332.1"/>
    </source>
</evidence>
<gene>
    <name evidence="3" type="ORF">EAH69_11510</name>
</gene>
<dbReference type="RefSeq" id="WP_121935357.1">
    <property type="nucleotide sequence ID" value="NZ_RDOJ01000018.1"/>
</dbReference>
<dbReference type="EMBL" id="RDOJ01000018">
    <property type="protein sequence ID" value="RLZ07332.1"/>
    <property type="molecule type" value="Genomic_DNA"/>
</dbReference>
<organism evidence="3 4">
    <name type="scientific">Faecalibacter macacae</name>
    <dbReference type="NCBI Taxonomy" id="1859289"/>
    <lineage>
        <taxon>Bacteria</taxon>
        <taxon>Pseudomonadati</taxon>
        <taxon>Bacteroidota</taxon>
        <taxon>Flavobacteriia</taxon>
        <taxon>Flavobacteriales</taxon>
        <taxon>Weeksellaceae</taxon>
        <taxon>Faecalibacter</taxon>
    </lineage>
</organism>
<protein>
    <submittedName>
        <fullName evidence="3">T9SS C-terminal target domain-containing protein</fullName>
    </submittedName>
</protein>
<dbReference type="InterPro" id="IPR026444">
    <property type="entry name" value="Secre_tail"/>
</dbReference>
<dbReference type="OrthoDB" id="8981767at2"/>
<keyword evidence="1" id="KW-0732">Signal</keyword>
<evidence type="ECO:0000259" key="2">
    <source>
        <dbReference type="Pfam" id="PF18962"/>
    </source>
</evidence>
<dbReference type="Proteomes" id="UP000275348">
    <property type="component" value="Unassembled WGS sequence"/>
</dbReference>
<name>A0A3L9M3C4_9FLAO</name>
<keyword evidence="4" id="KW-1185">Reference proteome</keyword>
<proteinExistence type="predicted"/>
<feature type="domain" description="Secretion system C-terminal sorting" evidence="2">
    <location>
        <begin position="346"/>
        <end position="412"/>
    </location>
</feature>